<dbReference type="EMBL" id="CP060412">
    <property type="protein sequence ID" value="QNK01231.1"/>
    <property type="molecule type" value="Genomic_DNA"/>
</dbReference>
<evidence type="ECO:0000259" key="1">
    <source>
        <dbReference type="Pfam" id="PF02625"/>
    </source>
</evidence>
<dbReference type="RefSeq" id="WP_187056693.1">
    <property type="nucleotide sequence ID" value="NZ_CP060412.1"/>
</dbReference>
<dbReference type="InterPro" id="IPR027051">
    <property type="entry name" value="XdhC_Rossmann_dom"/>
</dbReference>
<evidence type="ECO:0000259" key="2">
    <source>
        <dbReference type="Pfam" id="PF13478"/>
    </source>
</evidence>
<dbReference type="InterPro" id="IPR052698">
    <property type="entry name" value="MoCofactor_Util/Proc"/>
</dbReference>
<organism evidence="3 4">
    <name type="scientific">Dyella telluris</name>
    <dbReference type="NCBI Taxonomy" id="2763498"/>
    <lineage>
        <taxon>Bacteria</taxon>
        <taxon>Pseudomonadati</taxon>
        <taxon>Pseudomonadota</taxon>
        <taxon>Gammaproteobacteria</taxon>
        <taxon>Lysobacterales</taxon>
        <taxon>Rhodanobacteraceae</taxon>
        <taxon>Dyella</taxon>
    </lineage>
</organism>
<feature type="domain" description="XdhC- CoxI" evidence="1">
    <location>
        <begin position="25"/>
        <end position="86"/>
    </location>
</feature>
<evidence type="ECO:0000313" key="3">
    <source>
        <dbReference type="EMBL" id="QNK01231.1"/>
    </source>
</evidence>
<dbReference type="Pfam" id="PF13478">
    <property type="entry name" value="XdhC_C"/>
    <property type="match status" value="1"/>
</dbReference>
<dbReference type="PANTHER" id="PTHR30388">
    <property type="entry name" value="ALDEHYDE OXIDOREDUCTASE MOLYBDENUM COFACTOR ASSEMBLY PROTEIN"/>
    <property type="match status" value="1"/>
</dbReference>
<dbReference type="AlphaFoldDB" id="A0A7G8Q373"/>
<dbReference type="InterPro" id="IPR003777">
    <property type="entry name" value="XdhC_CoxI"/>
</dbReference>
<accession>A0A7G8Q373</accession>
<evidence type="ECO:0000313" key="4">
    <source>
        <dbReference type="Proteomes" id="UP000515873"/>
    </source>
</evidence>
<dbReference type="PANTHER" id="PTHR30388:SF6">
    <property type="entry name" value="XANTHINE DEHYDROGENASE SUBUNIT A-RELATED"/>
    <property type="match status" value="1"/>
</dbReference>
<dbReference type="Gene3D" id="3.40.50.720">
    <property type="entry name" value="NAD(P)-binding Rossmann-like Domain"/>
    <property type="match status" value="1"/>
</dbReference>
<proteinExistence type="predicted"/>
<name>A0A7G8Q373_9GAMM</name>
<feature type="domain" description="XdhC Rossmann" evidence="2">
    <location>
        <begin position="211"/>
        <end position="343"/>
    </location>
</feature>
<reference evidence="3 4" key="1">
    <citation type="submission" date="2020-08" db="EMBL/GenBank/DDBJ databases">
        <title>Dyella sp. G9 isolated from forest soil.</title>
        <authorList>
            <person name="Fu J."/>
            <person name="Qiu L."/>
        </authorList>
    </citation>
    <scope>NUCLEOTIDE SEQUENCE [LARGE SCALE GENOMIC DNA]</scope>
    <source>
        <strain evidence="3 4">G9</strain>
    </source>
</reference>
<dbReference type="KEGG" id="dtl:H8F01_19590"/>
<dbReference type="Pfam" id="PF02625">
    <property type="entry name" value="XdhC_CoxI"/>
    <property type="match status" value="1"/>
</dbReference>
<gene>
    <name evidence="3" type="ORF">H8F01_19590</name>
</gene>
<protein>
    <submittedName>
        <fullName evidence="3">XdhC family protein</fullName>
    </submittedName>
</protein>
<dbReference type="Proteomes" id="UP000515873">
    <property type="component" value="Chromosome"/>
</dbReference>
<keyword evidence="4" id="KW-1185">Reference proteome</keyword>
<sequence length="364" mass="39092">MNVAQEFEPLYRAARTLELRGDIGEAALVTITRTQGSTFRRAGASMLVRRDGSLVCELSGGCPQRDIVLRAREAMATGEPAVVAYGRNSNYDVMLETGCGGELEVLIEPWLLSDDVRFLEAIEALRVQRTAGVMATLYATAGHALSRRPYRLVWGNDSVWTNIGQPDLERQILAVTTTQSAALSVATAIHVEHAGQRHEILLETLHPPHALVIIGDGVGAHMLAALSLQLGWHTTLVGTGEPADPAPAGVEHVVALPHALTSTVAFDHQTSAVVMTHRLERDLAYATSLMGTPVRYIGVIGSRQRASQIRAIFPEDDRLHAPAGLDVGSETPAEIALAIAAEILALRNGRRGGPLVHSQMPIHP</sequence>